<dbReference type="AlphaFoldDB" id="A0A9Q3VWA2"/>
<sequence>MKNNAIVVASIDGLATLECGIASIVHWFFEEFDDIRAQSPTLQTSDWSLYALSPELDVSSSDYSETVHGIVSSVCKKYGGSFEWFPVADSSSLRSVWSLDKPRRWDEMCQSLAASVRQLCARHERVTVLVHGVMLTALRSYLLDIDNVQVVFIAHSLGRVFSDKASDNRTQFEDRAFADMARFPQDRIGYIGPYFKDILTQSYDRTESQLAPFVNGIPKNSFRFPADTESADRKSYLASQGIPLEKQLIFSWGRCTGQKGFDALIPAYREFLKRAPDTWHLVLLMPQEVSPTEYVALLDRQLTELPASSYTVIRHFDAKLPYYLLREEALKIVAFASRFEGAPLSVLETLQFGHSDLKIVWHDIPSISQFMGGLQQSFPLESLETRYVLDTLLRASRADVTFSTRGEYSYSGNTAIGLESVLAWWK</sequence>
<organism evidence="1 2">
    <name type="scientific">Streptomyces guryensis</name>
    <dbReference type="NCBI Taxonomy" id="2886947"/>
    <lineage>
        <taxon>Bacteria</taxon>
        <taxon>Bacillati</taxon>
        <taxon>Actinomycetota</taxon>
        <taxon>Actinomycetes</taxon>
        <taxon>Kitasatosporales</taxon>
        <taxon>Streptomycetaceae</taxon>
        <taxon>Streptomyces</taxon>
    </lineage>
</organism>
<comment type="caution">
    <text evidence="1">The sequence shown here is derived from an EMBL/GenBank/DDBJ whole genome shotgun (WGS) entry which is preliminary data.</text>
</comment>
<reference evidence="1" key="1">
    <citation type="submission" date="2021-12" db="EMBL/GenBank/DDBJ databases">
        <authorList>
            <person name="Lee J.-H."/>
            <person name="Kim S.-B."/>
        </authorList>
    </citation>
    <scope>NUCLEOTIDE SEQUENCE</scope>
    <source>
        <strain evidence="1">NR30</strain>
    </source>
</reference>
<keyword evidence="2" id="KW-1185">Reference proteome</keyword>
<evidence type="ECO:0000313" key="1">
    <source>
        <dbReference type="EMBL" id="MCD9878942.1"/>
    </source>
</evidence>
<accession>A0A9Q3VWA2</accession>
<proteinExistence type="predicted"/>
<dbReference type="Proteomes" id="UP001108029">
    <property type="component" value="Unassembled WGS sequence"/>
</dbReference>
<gene>
    <name evidence="1" type="ORF">LJ657_36125</name>
</gene>
<name>A0A9Q3VWA2_9ACTN</name>
<dbReference type="SUPFAM" id="SSF53756">
    <property type="entry name" value="UDP-Glycosyltransferase/glycogen phosphorylase"/>
    <property type="match status" value="1"/>
</dbReference>
<protein>
    <submittedName>
        <fullName evidence="1">Uncharacterized protein</fullName>
    </submittedName>
</protein>
<evidence type="ECO:0000313" key="2">
    <source>
        <dbReference type="Proteomes" id="UP001108029"/>
    </source>
</evidence>
<dbReference type="Gene3D" id="3.40.50.2000">
    <property type="entry name" value="Glycogen Phosphorylase B"/>
    <property type="match status" value="1"/>
</dbReference>
<dbReference type="EMBL" id="JAJSBI010000024">
    <property type="protein sequence ID" value="MCD9878942.1"/>
    <property type="molecule type" value="Genomic_DNA"/>
</dbReference>
<dbReference type="RefSeq" id="WP_232653141.1">
    <property type="nucleotide sequence ID" value="NZ_JAJSBI010000024.1"/>
</dbReference>